<dbReference type="AlphaFoldDB" id="A0A8J4PNY3"/>
<keyword evidence="1" id="KW-0472">Membrane</keyword>
<evidence type="ECO:0000313" key="4">
    <source>
        <dbReference type="Proteomes" id="UP000695562"/>
    </source>
</evidence>
<dbReference type="PANTHER" id="PTHR31378">
    <property type="entry name" value="EGF-LIKE DOMAIN-CONTAINING PROTEIN-RELATED-RELATED"/>
    <property type="match status" value="1"/>
</dbReference>
<keyword evidence="1" id="KW-0812">Transmembrane</keyword>
<dbReference type="Pfam" id="PF22933">
    <property type="entry name" value="ComC_SSD"/>
    <property type="match status" value="1"/>
</dbReference>
<dbReference type="PANTHER" id="PTHR31378:SF17">
    <property type="match status" value="1"/>
</dbReference>
<keyword evidence="1" id="KW-1133">Transmembrane helix</keyword>
<proteinExistence type="predicted"/>
<feature type="non-terminal residue" evidence="3">
    <location>
        <position position="1"/>
    </location>
</feature>
<dbReference type="EMBL" id="AJWJ01000461">
    <property type="protein sequence ID" value="KAF2070673.1"/>
    <property type="molecule type" value="Genomic_DNA"/>
</dbReference>
<feature type="transmembrane region" description="Helical" evidence="1">
    <location>
        <begin position="221"/>
        <end position="244"/>
    </location>
</feature>
<keyword evidence="4" id="KW-1185">Reference proteome</keyword>
<dbReference type="Proteomes" id="UP000695562">
    <property type="component" value="Unassembled WGS sequence"/>
</dbReference>
<dbReference type="InterPro" id="IPR054484">
    <property type="entry name" value="ComC_SSD"/>
</dbReference>
<name>A0A8J4PNY3_9MYCE</name>
<accession>A0A8J4PNY3</accession>
<sequence length="260" mass="29358">REVDNTDSLINNYVFNSDKWILVKEGSSSNEQVTTVQYKYVIDTYNTTIVSTVQVFEKETNITFGNQQLYMNPSTIKFTFNITSYPFSKSTNSLQIVMNAALQSTEKVACSYKEFVDDQNNSQYLKIQIEDRSLFGRFIKFGMIDGREQVVSNSLLDNIYGGKELSKSTSDQSYIGLNIPYYTKYALLDPDFSVLVEQNTARDQANSICTNESKKLTNAQLAGIIVGGVVFLFIIGAVAIYFFTKKSDSTFALKLRKIAK</sequence>
<dbReference type="OrthoDB" id="19767at2759"/>
<evidence type="ECO:0000259" key="2">
    <source>
        <dbReference type="Pfam" id="PF22933"/>
    </source>
</evidence>
<protein>
    <recommendedName>
        <fullName evidence="2">ComC supersandwich domain-containing protein</fullName>
    </recommendedName>
</protein>
<evidence type="ECO:0000256" key="1">
    <source>
        <dbReference type="SAM" id="Phobius"/>
    </source>
</evidence>
<comment type="caution">
    <text evidence="3">The sequence shown here is derived from an EMBL/GenBank/DDBJ whole genome shotgun (WGS) entry which is preliminary data.</text>
</comment>
<reference evidence="3" key="1">
    <citation type="submission" date="2020-01" db="EMBL/GenBank/DDBJ databases">
        <title>Development of genomics and gene disruption for Polysphondylium violaceum indicates a role for the polyketide synthase stlB in stalk morphogenesis.</title>
        <authorList>
            <person name="Narita B."/>
            <person name="Kawabe Y."/>
            <person name="Kin K."/>
            <person name="Saito T."/>
            <person name="Gibbs R."/>
            <person name="Kuspa A."/>
            <person name="Muzny D."/>
            <person name="Queller D."/>
            <person name="Richards S."/>
            <person name="Strassman J."/>
            <person name="Sucgang R."/>
            <person name="Worley K."/>
            <person name="Schaap P."/>
        </authorList>
    </citation>
    <scope>NUCLEOTIDE SEQUENCE</scope>
    <source>
        <strain evidence="3">QSvi11</strain>
    </source>
</reference>
<feature type="domain" description="ComC supersandwich" evidence="2">
    <location>
        <begin position="2"/>
        <end position="195"/>
    </location>
</feature>
<organism evidence="3 4">
    <name type="scientific">Polysphondylium violaceum</name>
    <dbReference type="NCBI Taxonomy" id="133409"/>
    <lineage>
        <taxon>Eukaryota</taxon>
        <taxon>Amoebozoa</taxon>
        <taxon>Evosea</taxon>
        <taxon>Eumycetozoa</taxon>
        <taxon>Dictyostelia</taxon>
        <taxon>Dictyosteliales</taxon>
        <taxon>Dictyosteliaceae</taxon>
        <taxon>Polysphondylium</taxon>
    </lineage>
</organism>
<gene>
    <name evidence="3" type="ORF">CYY_008018</name>
</gene>
<evidence type="ECO:0000313" key="3">
    <source>
        <dbReference type="EMBL" id="KAF2070673.1"/>
    </source>
</evidence>